<sequence>DKHNTGPIGLIFHNIQRTPLVSFPGHFDHLVDILIFGLNE</sequence>
<reference evidence="1" key="1">
    <citation type="journal article" date="2014" name="Front. Microbiol.">
        <title>High frequency of phylogenetically diverse reductive dehalogenase-homologous genes in deep subseafloor sedimentary metagenomes.</title>
        <authorList>
            <person name="Kawai M."/>
            <person name="Futagami T."/>
            <person name="Toyoda A."/>
            <person name="Takaki Y."/>
            <person name="Nishi S."/>
            <person name="Hori S."/>
            <person name="Arai W."/>
            <person name="Tsubouchi T."/>
            <person name="Morono Y."/>
            <person name="Uchiyama I."/>
            <person name="Ito T."/>
            <person name="Fujiyama A."/>
            <person name="Inagaki F."/>
            <person name="Takami H."/>
        </authorList>
    </citation>
    <scope>NUCLEOTIDE SEQUENCE</scope>
    <source>
        <strain evidence="1">Expedition CK06-06</strain>
    </source>
</reference>
<name>X1HE74_9ZZZZ</name>
<comment type="caution">
    <text evidence="1">The sequence shown here is derived from an EMBL/GenBank/DDBJ whole genome shotgun (WGS) entry which is preliminary data.</text>
</comment>
<accession>X1HE74</accession>
<gene>
    <name evidence="1" type="ORF">S03H2_41146</name>
</gene>
<dbReference type="AlphaFoldDB" id="X1HE74"/>
<organism evidence="1">
    <name type="scientific">marine sediment metagenome</name>
    <dbReference type="NCBI Taxonomy" id="412755"/>
    <lineage>
        <taxon>unclassified sequences</taxon>
        <taxon>metagenomes</taxon>
        <taxon>ecological metagenomes</taxon>
    </lineage>
</organism>
<proteinExistence type="predicted"/>
<evidence type="ECO:0000313" key="1">
    <source>
        <dbReference type="EMBL" id="GAH67717.1"/>
    </source>
</evidence>
<protein>
    <submittedName>
        <fullName evidence="1">Uncharacterized protein</fullName>
    </submittedName>
</protein>
<feature type="non-terminal residue" evidence="1">
    <location>
        <position position="1"/>
    </location>
</feature>
<dbReference type="EMBL" id="BARU01025547">
    <property type="protein sequence ID" value="GAH67717.1"/>
    <property type="molecule type" value="Genomic_DNA"/>
</dbReference>